<dbReference type="RefSeq" id="WP_218473888.1">
    <property type="nucleotide sequence ID" value="NZ_BAABJN010000005.1"/>
</dbReference>
<keyword evidence="1" id="KW-0812">Transmembrane</keyword>
<keyword evidence="3" id="KW-1185">Reference proteome</keyword>
<dbReference type="EMBL" id="CP078145">
    <property type="protein sequence ID" value="QXN92534.1"/>
    <property type="molecule type" value="Genomic_DNA"/>
</dbReference>
<gene>
    <name evidence="2" type="primary">eccB</name>
    <name evidence="2" type="ORF">KV110_05135</name>
</gene>
<protein>
    <submittedName>
        <fullName evidence="2">Type VII secretion protein EccB</fullName>
    </submittedName>
</protein>
<dbReference type="NCBIfam" id="TIGR03919">
    <property type="entry name" value="T7SS_EccB"/>
    <property type="match status" value="1"/>
</dbReference>
<proteinExistence type="predicted"/>
<dbReference type="PANTHER" id="PTHR40765">
    <property type="entry name" value="ESX-2 SECRETION SYSTEM ATPASE ECCB2"/>
    <property type="match status" value="1"/>
</dbReference>
<dbReference type="PANTHER" id="PTHR40765:SF2">
    <property type="entry name" value="ESX-2 SECRETION SYSTEM ATPASE ECCB2"/>
    <property type="match status" value="1"/>
</dbReference>
<keyword evidence="1" id="KW-0472">Membrane</keyword>
<reference evidence="2 3" key="1">
    <citation type="submission" date="2021-07" db="EMBL/GenBank/DDBJ databases">
        <title>Whole Genome Sequence of Nocardia Iowensis.</title>
        <authorList>
            <person name="Lamm A."/>
            <person name="Collins-Fairclough A.M."/>
            <person name="Bunk B."/>
            <person name="Sproer C."/>
        </authorList>
    </citation>
    <scope>NUCLEOTIDE SEQUENCE [LARGE SCALE GENOMIC DNA]</scope>
    <source>
        <strain evidence="2 3">NRRL 5646</strain>
    </source>
</reference>
<sequence length="495" mass="52328">MPSKPTTRWQVSGYRFLVRRMEHALVRRDVRMLHDPMRSQSRAYAAGLVLALVVLAGCGILALLRPQDKIGSAKILIGKESGAVYVRLDDVVHPTLNLASARLAAGDASKPAIVKESELGKKARGQLIGIPGAPGALNFDKAGKGRTWTVCDSLKTDGSDDRTTSVLIGDLDLSDKASTMGNDKALLVKGKESAYLVWNNTRARVDMNDPKVTGPLNIRGATPRPISEGLLNAIPEVTPIVPPKIDDPGGIPPNYSINNLKIGTVVQGSGKADRNFVILRDGLQPVNPLTADIIRASQRNPDHGATIGDFEANQAPPTKTLKVDSYPVTAPTIVQANSRPVSCLSWKPIAGTAGNSDVAVRAELSVIDASDLPMPSSAKLVPLAQADGKGDNVDSVYFKPGSGAFVQTTGIEPDSRRKDSMFYVSDTGVRYGIKNDEAAKALGMDKESGVTPESAPWPIVGLLAGGPTMGREEAMVAHDGIAPDPNPAKQPVAAK</sequence>
<dbReference type="Proteomes" id="UP000694257">
    <property type="component" value="Chromosome"/>
</dbReference>
<dbReference type="Pfam" id="PF05108">
    <property type="entry name" value="T7SS_ESX1_EccB"/>
    <property type="match status" value="1"/>
</dbReference>
<evidence type="ECO:0000313" key="2">
    <source>
        <dbReference type="EMBL" id="QXN92534.1"/>
    </source>
</evidence>
<accession>A0ABX8RSD8</accession>
<dbReference type="InterPro" id="IPR007795">
    <property type="entry name" value="T7SS_EccB"/>
</dbReference>
<keyword evidence="1" id="KW-1133">Transmembrane helix</keyword>
<evidence type="ECO:0000256" key="1">
    <source>
        <dbReference type="SAM" id="Phobius"/>
    </source>
</evidence>
<name>A0ABX8RSD8_NOCIO</name>
<feature type="transmembrane region" description="Helical" evidence="1">
    <location>
        <begin position="43"/>
        <end position="64"/>
    </location>
</feature>
<evidence type="ECO:0000313" key="3">
    <source>
        <dbReference type="Proteomes" id="UP000694257"/>
    </source>
</evidence>
<organism evidence="2 3">
    <name type="scientific">Nocardia iowensis</name>
    <dbReference type="NCBI Taxonomy" id="204891"/>
    <lineage>
        <taxon>Bacteria</taxon>
        <taxon>Bacillati</taxon>
        <taxon>Actinomycetota</taxon>
        <taxon>Actinomycetes</taxon>
        <taxon>Mycobacteriales</taxon>
        <taxon>Nocardiaceae</taxon>
        <taxon>Nocardia</taxon>
    </lineage>
</organism>